<dbReference type="EMBL" id="BLXT01001596">
    <property type="protein sequence ID" value="GFN86753.1"/>
    <property type="molecule type" value="Genomic_DNA"/>
</dbReference>
<reference evidence="1 2" key="1">
    <citation type="journal article" date="2021" name="Elife">
        <title>Chloroplast acquisition without the gene transfer in kleptoplastic sea slugs, Plakobranchus ocellatus.</title>
        <authorList>
            <person name="Maeda T."/>
            <person name="Takahashi S."/>
            <person name="Yoshida T."/>
            <person name="Shimamura S."/>
            <person name="Takaki Y."/>
            <person name="Nagai Y."/>
            <person name="Toyoda A."/>
            <person name="Suzuki Y."/>
            <person name="Arimoto A."/>
            <person name="Ishii H."/>
            <person name="Satoh N."/>
            <person name="Nishiyama T."/>
            <person name="Hasebe M."/>
            <person name="Maruyama T."/>
            <person name="Minagawa J."/>
            <person name="Obokata J."/>
            <person name="Shigenobu S."/>
        </authorList>
    </citation>
    <scope>NUCLEOTIDE SEQUENCE [LARGE SCALE GENOMIC DNA]</scope>
</reference>
<name>A0AAV3YYD7_9GAST</name>
<proteinExistence type="predicted"/>
<dbReference type="AlphaFoldDB" id="A0AAV3YYD7"/>
<protein>
    <submittedName>
        <fullName evidence="1">Uncharacterized protein</fullName>
    </submittedName>
</protein>
<evidence type="ECO:0000313" key="2">
    <source>
        <dbReference type="Proteomes" id="UP000735302"/>
    </source>
</evidence>
<sequence length="114" mass="12133">YFLNQEEGDQDVESGSTGVFLAVKDNILQPAGLLALTDTGFLAEAQSLVWLLYIANPQQGDLRHLGPLSGQGADSGARTRDRSVCVDLRADSLTSVLPTPPPCPVKRATGKIKI</sequence>
<dbReference type="Proteomes" id="UP000735302">
    <property type="component" value="Unassembled WGS sequence"/>
</dbReference>
<gene>
    <name evidence="1" type="ORF">PoB_001325900</name>
</gene>
<comment type="caution">
    <text evidence="1">The sequence shown here is derived from an EMBL/GenBank/DDBJ whole genome shotgun (WGS) entry which is preliminary data.</text>
</comment>
<evidence type="ECO:0000313" key="1">
    <source>
        <dbReference type="EMBL" id="GFN86753.1"/>
    </source>
</evidence>
<accession>A0AAV3YYD7</accession>
<feature type="non-terminal residue" evidence="1">
    <location>
        <position position="1"/>
    </location>
</feature>
<keyword evidence="2" id="KW-1185">Reference proteome</keyword>
<organism evidence="1 2">
    <name type="scientific">Plakobranchus ocellatus</name>
    <dbReference type="NCBI Taxonomy" id="259542"/>
    <lineage>
        <taxon>Eukaryota</taxon>
        <taxon>Metazoa</taxon>
        <taxon>Spiralia</taxon>
        <taxon>Lophotrochozoa</taxon>
        <taxon>Mollusca</taxon>
        <taxon>Gastropoda</taxon>
        <taxon>Heterobranchia</taxon>
        <taxon>Euthyneura</taxon>
        <taxon>Panpulmonata</taxon>
        <taxon>Sacoglossa</taxon>
        <taxon>Placobranchoidea</taxon>
        <taxon>Plakobranchidae</taxon>
        <taxon>Plakobranchus</taxon>
    </lineage>
</organism>